<reference evidence="14" key="2">
    <citation type="submission" date="2025-08" db="UniProtKB">
        <authorList>
            <consortium name="Ensembl"/>
        </authorList>
    </citation>
    <scope>IDENTIFICATION</scope>
    <source>
        <strain evidence="14">Brown Norway</strain>
    </source>
</reference>
<evidence type="ECO:0000256" key="10">
    <source>
        <dbReference type="ARBA" id="ARBA00023136"/>
    </source>
</evidence>
<comment type="subcellular location">
    <subcellularLocation>
        <location evidence="1 12">Endoplasmic reticulum membrane</location>
        <topology evidence="1 12">Multi-pass membrane protein</topology>
    </subcellularLocation>
</comment>
<dbReference type="GeneTree" id="ENSGT00390000017600"/>
<feature type="domain" description="GPI ethanolamine phosphate transferase 1 C-terminal" evidence="13">
    <location>
        <begin position="397"/>
        <end position="851"/>
    </location>
</feature>
<keyword evidence="15" id="KW-1185">Reference proteome</keyword>
<accession>A0ABK0LII5</accession>
<evidence type="ECO:0000256" key="4">
    <source>
        <dbReference type="ARBA" id="ARBA00020831"/>
    </source>
</evidence>
<evidence type="ECO:0007829" key="16">
    <source>
        <dbReference type="PeptideAtlas" id="A0ABK0LII5"/>
    </source>
</evidence>
<dbReference type="Pfam" id="PF04987">
    <property type="entry name" value="PigN"/>
    <property type="match status" value="1"/>
</dbReference>
<feature type="transmembrane region" description="Helical" evidence="12">
    <location>
        <begin position="502"/>
        <end position="524"/>
    </location>
</feature>
<dbReference type="PANTHER" id="PTHR12250">
    <property type="entry name" value="PHOSPHATIDYLINOSITOL GLYCAN, CLASS N"/>
    <property type="match status" value="1"/>
</dbReference>
<feature type="transmembrane region" description="Helical" evidence="12">
    <location>
        <begin position="530"/>
        <end position="548"/>
    </location>
</feature>
<dbReference type="InterPro" id="IPR017852">
    <property type="entry name" value="GPI_EtnP_transferase_1_C"/>
</dbReference>
<evidence type="ECO:0000259" key="13">
    <source>
        <dbReference type="Pfam" id="PF04987"/>
    </source>
</evidence>
<evidence type="ECO:0000256" key="2">
    <source>
        <dbReference type="ARBA" id="ARBA00004687"/>
    </source>
</evidence>
<keyword evidence="9 12" id="KW-1133">Transmembrane helix</keyword>
<keyword evidence="16" id="KW-1267">Proteomics identification</keyword>
<keyword evidence="7 12" id="KW-0812">Transmembrane</keyword>
<dbReference type="SUPFAM" id="SSF53649">
    <property type="entry name" value="Alkaline phosphatase-like"/>
    <property type="match status" value="1"/>
</dbReference>
<gene>
    <name evidence="14" type="primary">Pign</name>
</gene>
<feature type="transmembrane region" description="Helical" evidence="12">
    <location>
        <begin position="408"/>
        <end position="430"/>
    </location>
</feature>
<proteinExistence type="evidence at protein level"/>
<feature type="transmembrane region" description="Helical" evidence="12">
    <location>
        <begin position="450"/>
        <end position="468"/>
    </location>
</feature>
<comment type="function">
    <text evidence="12">Ethanolamine phosphate transferase involved in glycosylphosphatidylinositol-anchor biosynthesis. Transfers ethanolamine phosphate to the first alpha-1,4-linked mannose of the glycosylphosphatidylinositol precursor of GPI-anchor.</text>
</comment>
<keyword evidence="11" id="KW-0325">Glycoprotein</keyword>
<dbReference type="Ensembl" id="ENSRNOT00000164181.1">
    <property type="protein sequence ID" value="ENSRNOP00000101147.1"/>
    <property type="gene ID" value="ENSRNOG00000014866.8"/>
</dbReference>
<evidence type="ECO:0000256" key="3">
    <source>
        <dbReference type="ARBA" id="ARBA00008400"/>
    </source>
</evidence>
<organism evidence="14 15">
    <name type="scientific">Rattus norvegicus</name>
    <name type="common">Rat</name>
    <dbReference type="NCBI Taxonomy" id="10116"/>
    <lineage>
        <taxon>Eukaryota</taxon>
        <taxon>Metazoa</taxon>
        <taxon>Chordata</taxon>
        <taxon>Craniata</taxon>
        <taxon>Vertebrata</taxon>
        <taxon>Euteleostomi</taxon>
        <taxon>Mammalia</taxon>
        <taxon>Eutheria</taxon>
        <taxon>Euarchontoglires</taxon>
        <taxon>Glires</taxon>
        <taxon>Rodentia</taxon>
        <taxon>Myomorpha</taxon>
        <taxon>Muroidea</taxon>
        <taxon>Muridae</taxon>
        <taxon>Murinae</taxon>
        <taxon>Rattus</taxon>
    </lineage>
</organism>
<evidence type="ECO:0000256" key="1">
    <source>
        <dbReference type="ARBA" id="ARBA00004477"/>
    </source>
</evidence>
<feature type="transmembrane region" description="Helical" evidence="12">
    <location>
        <begin position="827"/>
        <end position="847"/>
    </location>
</feature>
<comment type="similarity">
    <text evidence="3 12">Belongs to the PIGG/PIGN/PIGO family. PIGN subfamily.</text>
</comment>
<dbReference type="Pfam" id="PF01663">
    <property type="entry name" value="Phosphodiest"/>
    <property type="match status" value="1"/>
</dbReference>
<feature type="transmembrane region" description="Helical" evidence="12">
    <location>
        <begin position="560"/>
        <end position="578"/>
    </location>
</feature>
<evidence type="ECO:0000256" key="7">
    <source>
        <dbReference type="ARBA" id="ARBA00022692"/>
    </source>
</evidence>
<keyword evidence="6 12" id="KW-0808">Transferase</keyword>
<keyword evidence="5 12" id="KW-0337">GPI-anchor biosynthesis</keyword>
<evidence type="ECO:0000256" key="9">
    <source>
        <dbReference type="ARBA" id="ARBA00022989"/>
    </source>
</evidence>
<dbReference type="InterPro" id="IPR002591">
    <property type="entry name" value="Phosphodiest/P_Trfase"/>
</dbReference>
<dbReference type="CDD" id="cd16020">
    <property type="entry name" value="GPI_EPT_1"/>
    <property type="match status" value="1"/>
</dbReference>
<feature type="transmembrane region" description="Helical" evidence="12">
    <location>
        <begin position="617"/>
        <end position="635"/>
    </location>
</feature>
<evidence type="ECO:0000256" key="5">
    <source>
        <dbReference type="ARBA" id="ARBA00022502"/>
    </source>
</evidence>
<feature type="transmembrane region" description="Helical" evidence="12">
    <location>
        <begin position="697"/>
        <end position="713"/>
    </location>
</feature>
<comment type="pathway">
    <text evidence="2 12">Glycolipid biosynthesis; glycosylphosphatidylinositol-anchor biosynthesis.</text>
</comment>
<feature type="transmembrane region" description="Helical" evidence="12">
    <location>
        <begin position="474"/>
        <end position="490"/>
    </location>
</feature>
<evidence type="ECO:0000313" key="15">
    <source>
        <dbReference type="Proteomes" id="UP000002494"/>
    </source>
</evidence>
<dbReference type="Proteomes" id="UP000002494">
    <property type="component" value="Chromosome 13"/>
</dbReference>
<evidence type="ECO:0000313" key="14">
    <source>
        <dbReference type="Ensembl" id="ENSRNOP00000101147.1"/>
    </source>
</evidence>
<dbReference type="PANTHER" id="PTHR12250:SF0">
    <property type="entry name" value="GPI ETHANOLAMINE PHOSPHATE TRANSFERASE 1"/>
    <property type="match status" value="1"/>
</dbReference>
<reference evidence="14" key="1">
    <citation type="submission" date="2024-01" db="EMBL/GenBank/DDBJ databases">
        <title>GRCr8: a new rat reference genome assembly contstructed from accurate long reads and long range scaffolding.</title>
        <authorList>
            <person name="Doris P.A."/>
            <person name="Kalbfleisch T."/>
            <person name="Li K."/>
            <person name="Howe K."/>
            <person name="Wood J."/>
        </authorList>
    </citation>
    <scope>NUCLEOTIDE SEQUENCE [LARGE SCALE GENOMIC DNA]</scope>
    <source>
        <strain evidence="14">Brown Norway</strain>
    </source>
</reference>
<dbReference type="EC" id="2.-.-.-" evidence="12"/>
<evidence type="ECO:0000256" key="8">
    <source>
        <dbReference type="ARBA" id="ARBA00022824"/>
    </source>
</evidence>
<dbReference type="InterPro" id="IPR017850">
    <property type="entry name" value="Alkaline_phosphatase_core_sf"/>
</dbReference>
<feature type="transmembrane region" description="Helical" evidence="12">
    <location>
        <begin position="584"/>
        <end position="605"/>
    </location>
</feature>
<evidence type="ECO:0000256" key="12">
    <source>
        <dbReference type="RuleBase" id="RU367138"/>
    </source>
</evidence>
<keyword evidence="8 12" id="KW-0256">Endoplasmic reticulum</keyword>
<evidence type="ECO:0000256" key="6">
    <source>
        <dbReference type="ARBA" id="ARBA00022679"/>
    </source>
</evidence>
<feature type="transmembrane region" description="Helical" evidence="12">
    <location>
        <begin position="859"/>
        <end position="879"/>
    </location>
</feature>
<dbReference type="RGD" id="1311346">
    <property type="gene designation" value="Pign"/>
</dbReference>
<evidence type="ECO:0000256" key="11">
    <source>
        <dbReference type="ARBA" id="ARBA00023180"/>
    </source>
</evidence>
<dbReference type="Gene3D" id="3.40.720.10">
    <property type="entry name" value="Alkaline Phosphatase, subunit A"/>
    <property type="match status" value="2"/>
</dbReference>
<reference evidence="14" key="3">
    <citation type="submission" date="2025-09" db="UniProtKB">
        <authorList>
            <consortium name="Ensembl"/>
        </authorList>
    </citation>
    <scope>IDENTIFICATION</scope>
    <source>
        <strain evidence="14">Brown Norway</strain>
    </source>
</reference>
<protein>
    <recommendedName>
        <fullName evidence="4 12">GPI ethanolamine phosphate transferase 1</fullName>
        <ecNumber evidence="12">2.-.-.-</ecNumber>
    </recommendedName>
</protein>
<feature type="transmembrane region" description="Helical" evidence="12">
    <location>
        <begin position="792"/>
        <end position="815"/>
    </location>
</feature>
<dbReference type="InterPro" id="IPR007070">
    <property type="entry name" value="GPI_EtnP_transferase_1"/>
</dbReference>
<feature type="transmembrane region" description="Helical" evidence="12">
    <location>
        <begin position="754"/>
        <end position="772"/>
    </location>
</feature>
<dbReference type="InterPro" id="IPR037671">
    <property type="entry name" value="PIGN_N"/>
</dbReference>
<keyword evidence="10 12" id="KW-0472">Membrane</keyword>
<sequence>MLVTPLPPPAKRLVLFVADGLRADALYELDEDGNSRAPFIRNVIMHEGSWGVSHTRVPTESRPGHVALIAGFYEDVSAVAKGWKENPVEFDSLFNESKYTWSWGSPDILPMFAKGASGDHVYTYSYDAQREDFGAHDATKLDTWVFDKVKDFFDAARNNQSLFSIVNEEKVVFFLHLLGIDTNGHAHRPSSREYKDNIKKVDDGVKEIVSIFKHFYEDDGKTAFIFTSDHGMTDWGSHGAGHPSETLTPFVTWGAGIKFPQNVSAQQYEDEFLKEWRLENWKRQDINQADIAPLMASLIGVPFPLNSVGILPVGYLNNTGLFKAESMFTNAVQILEQFKVKMTQKKEATLPFLFTPFKLLSDSQQLDILRKARSYIKQEKFDDVVSLCEELIDLALRGLSYYHTYDRLFLGISVAVGFVGWTSYASLLIIKSHSDIPRGTRREGKKPHHLLPCSFIVAGVLVACFLMIQACPWTYYVYCLLPVPIWYAVLKEREVIQALVESLLAFPLSRFVAYLLVFTLGIEVLVLSFFYRYMLTAGLIVFAGWPFLTQLWTRAKITCLSWAFFSLLLAVFPLMPVVGRKPDLSLVMGAGLLVLLLSLAVLATLVKRKLNLVKDELLVLLLQVLSTVLSMYVVYSTHHSLLKKEGLPLLNQIVSWATLASSLVVPLLSPTALWQRLTSILLSLMSTYLLLSTGYEALFPLVLSCLMFVWIHVEQETLQQSGVSCKQKLASIQFTYNTDITQFRQLCLDDIRRAFFLVFFLLTAFFGTGNIASINSFDLASVYCFLTVFSPFMMGALMMWKILIPFVLVMCAFEAVQITTQLSSKGLFLVVLVISDIMALHFFFLVKDSGSWLDIGTSISHYVIVMSMTIFLVFLNGLAQLLTTKKLQLCGKPKSHLM</sequence>
<name>A0ABK0LII5_RAT</name>